<feature type="non-terminal residue" evidence="3">
    <location>
        <position position="69"/>
    </location>
</feature>
<feature type="region of interest" description="Disordered" evidence="1">
    <location>
        <begin position="1"/>
        <end position="42"/>
    </location>
</feature>
<dbReference type="EMBL" id="UINC01036638">
    <property type="protein sequence ID" value="SVB30918.1"/>
    <property type="molecule type" value="Genomic_DNA"/>
</dbReference>
<evidence type="ECO:0000313" key="3">
    <source>
        <dbReference type="EMBL" id="SVB30918.1"/>
    </source>
</evidence>
<proteinExistence type="predicted"/>
<keyword evidence="2" id="KW-0472">Membrane</keyword>
<organism evidence="3">
    <name type="scientific">marine metagenome</name>
    <dbReference type="NCBI Taxonomy" id="408172"/>
    <lineage>
        <taxon>unclassified sequences</taxon>
        <taxon>metagenomes</taxon>
        <taxon>ecological metagenomes</taxon>
    </lineage>
</organism>
<protein>
    <submittedName>
        <fullName evidence="3">Uncharacterized protein</fullName>
    </submittedName>
</protein>
<keyword evidence="2" id="KW-1133">Transmembrane helix</keyword>
<dbReference type="AlphaFoldDB" id="A0A382CXN7"/>
<keyword evidence="2" id="KW-0812">Transmembrane</keyword>
<accession>A0A382CXN7</accession>
<feature type="transmembrane region" description="Helical" evidence="2">
    <location>
        <begin position="50"/>
        <end position="68"/>
    </location>
</feature>
<reference evidence="3" key="1">
    <citation type="submission" date="2018-05" db="EMBL/GenBank/DDBJ databases">
        <authorList>
            <person name="Lanie J.A."/>
            <person name="Ng W.-L."/>
            <person name="Kazmierczak K.M."/>
            <person name="Andrzejewski T.M."/>
            <person name="Davidsen T.M."/>
            <person name="Wayne K.J."/>
            <person name="Tettelin H."/>
            <person name="Glass J.I."/>
            <person name="Rusch D."/>
            <person name="Podicherti R."/>
            <person name="Tsui H.-C.T."/>
            <person name="Winkler M.E."/>
        </authorList>
    </citation>
    <scope>NUCLEOTIDE SEQUENCE</scope>
</reference>
<feature type="compositionally biased region" description="Polar residues" evidence="1">
    <location>
        <begin position="17"/>
        <end position="35"/>
    </location>
</feature>
<name>A0A382CXN7_9ZZZZ</name>
<sequence>MVVPDKWLPGGDDSGSEAASNLNPQTNTADSQQLSLKAETAAPVTPKRSGLSNIIGIIVGIIGGIMVLL</sequence>
<evidence type="ECO:0000256" key="1">
    <source>
        <dbReference type="SAM" id="MobiDB-lite"/>
    </source>
</evidence>
<gene>
    <name evidence="3" type="ORF">METZ01_LOCUS183772</name>
</gene>
<evidence type="ECO:0000256" key="2">
    <source>
        <dbReference type="SAM" id="Phobius"/>
    </source>
</evidence>
<feature type="non-terminal residue" evidence="3">
    <location>
        <position position="1"/>
    </location>
</feature>